<accession>A0A7J6W6A8</accession>
<keyword evidence="2" id="KW-1185">Reference proteome</keyword>
<gene>
    <name evidence="1" type="ORF">FRX31_017967</name>
</gene>
<dbReference type="AlphaFoldDB" id="A0A7J6W6A8"/>
<comment type="caution">
    <text evidence="1">The sequence shown here is derived from an EMBL/GenBank/DDBJ whole genome shotgun (WGS) entry which is preliminary data.</text>
</comment>
<name>A0A7J6W6A8_THATH</name>
<reference evidence="1 2" key="1">
    <citation type="submission" date="2020-06" db="EMBL/GenBank/DDBJ databases">
        <title>Transcriptomic and genomic resources for Thalictrum thalictroides and T. hernandezii: Facilitating candidate gene discovery in an emerging model plant lineage.</title>
        <authorList>
            <person name="Arias T."/>
            <person name="Riano-Pachon D.M."/>
            <person name="Di Stilio V.S."/>
        </authorList>
    </citation>
    <scope>NUCLEOTIDE SEQUENCE [LARGE SCALE GENOMIC DNA]</scope>
    <source>
        <strain evidence="2">cv. WT478/WT964</strain>
        <tissue evidence="1">Leaves</tissue>
    </source>
</reference>
<protein>
    <submittedName>
        <fullName evidence="1">Uncharacterized protein</fullName>
    </submittedName>
</protein>
<organism evidence="1 2">
    <name type="scientific">Thalictrum thalictroides</name>
    <name type="common">Rue-anemone</name>
    <name type="synonym">Anemone thalictroides</name>
    <dbReference type="NCBI Taxonomy" id="46969"/>
    <lineage>
        <taxon>Eukaryota</taxon>
        <taxon>Viridiplantae</taxon>
        <taxon>Streptophyta</taxon>
        <taxon>Embryophyta</taxon>
        <taxon>Tracheophyta</taxon>
        <taxon>Spermatophyta</taxon>
        <taxon>Magnoliopsida</taxon>
        <taxon>Ranunculales</taxon>
        <taxon>Ranunculaceae</taxon>
        <taxon>Thalictroideae</taxon>
        <taxon>Thalictrum</taxon>
    </lineage>
</organism>
<dbReference type="OrthoDB" id="1935601at2759"/>
<dbReference type="Proteomes" id="UP000554482">
    <property type="component" value="Unassembled WGS sequence"/>
</dbReference>
<evidence type="ECO:0000313" key="1">
    <source>
        <dbReference type="EMBL" id="KAF5192447.1"/>
    </source>
</evidence>
<dbReference type="EMBL" id="JABWDY010021326">
    <property type="protein sequence ID" value="KAF5192447.1"/>
    <property type="molecule type" value="Genomic_DNA"/>
</dbReference>
<evidence type="ECO:0000313" key="2">
    <source>
        <dbReference type="Proteomes" id="UP000554482"/>
    </source>
</evidence>
<proteinExistence type="predicted"/>
<sequence>MVDIQNIKHITENKKPFDDIIEKVVEDWNTQREVFHQKTGCTQHLSEIGNEVVCYQPDGFNQSDPNEEEEEVDDFGKELELLLT</sequence>